<evidence type="ECO:0000259" key="1">
    <source>
        <dbReference type="Pfam" id="PF08241"/>
    </source>
</evidence>
<protein>
    <submittedName>
        <fullName evidence="2">Class I SAM-dependent methyltransferase</fullName>
        <ecNumber evidence="2">2.1.-.-</ecNumber>
    </submittedName>
</protein>
<dbReference type="InterPro" id="IPR050508">
    <property type="entry name" value="Methyltransf_Superfamily"/>
</dbReference>
<dbReference type="PANTHER" id="PTHR42912">
    <property type="entry name" value="METHYLTRANSFERASE"/>
    <property type="match status" value="1"/>
</dbReference>
<evidence type="ECO:0000313" key="2">
    <source>
        <dbReference type="EMBL" id="XCM39233.1"/>
    </source>
</evidence>
<dbReference type="CDD" id="cd02440">
    <property type="entry name" value="AdoMet_MTases"/>
    <property type="match status" value="1"/>
</dbReference>
<dbReference type="GO" id="GO:0008757">
    <property type="term" value="F:S-adenosylmethionine-dependent methyltransferase activity"/>
    <property type="evidence" value="ECO:0007669"/>
    <property type="project" value="InterPro"/>
</dbReference>
<dbReference type="RefSeq" id="WP_054469392.1">
    <property type="nucleotide sequence ID" value="NZ_CP159837.1"/>
</dbReference>
<dbReference type="GO" id="GO:0032259">
    <property type="term" value="P:methylation"/>
    <property type="evidence" value="ECO:0007669"/>
    <property type="project" value="UniProtKB-KW"/>
</dbReference>
<proteinExistence type="predicted"/>
<organism evidence="2">
    <name type="scientific">Planktothricoides raciborskii GIHE-MW2</name>
    <dbReference type="NCBI Taxonomy" id="2792601"/>
    <lineage>
        <taxon>Bacteria</taxon>
        <taxon>Bacillati</taxon>
        <taxon>Cyanobacteriota</taxon>
        <taxon>Cyanophyceae</taxon>
        <taxon>Oscillatoriophycideae</taxon>
        <taxon>Oscillatoriales</taxon>
        <taxon>Oscillatoriaceae</taxon>
        <taxon>Planktothricoides</taxon>
    </lineage>
</organism>
<keyword evidence="2" id="KW-0489">Methyltransferase</keyword>
<sequence>MTTAVSQNPGLASRLVNGLLAIKPLANYAKHQARQMMIDRAEKMGVSWRKEAETLRNRNWDAELAQVQNPQLVYPDYYVCSFHAYETGNLSWEAASEVEVAAIAVHAKIWPEAGINGDAKLRQSYHDILKSQLPQAPRDIVDLGCSVGMSAFALQELYPEASLTGVDLSQYFLAVAQYRSQQRNIPIKWVHAAAESTGLPENSCDLVSACLMFHELPQEPSRQIFQEARRLLRPGGHLAIMDMNPKSAAFAQMPPYIFTLLKSTEPYMDEYFTLDISQAIIDAGFQAPRITINSPRHRTIIAQVA</sequence>
<dbReference type="Gene3D" id="3.40.50.150">
    <property type="entry name" value="Vaccinia Virus protein VP39"/>
    <property type="match status" value="1"/>
</dbReference>
<accession>A0AAU8JMG8</accession>
<dbReference type="SUPFAM" id="SSF53335">
    <property type="entry name" value="S-adenosyl-L-methionine-dependent methyltransferases"/>
    <property type="match status" value="1"/>
</dbReference>
<keyword evidence="2" id="KW-0808">Transferase</keyword>
<dbReference type="EC" id="2.1.-.-" evidence="2"/>
<reference evidence="2" key="1">
    <citation type="submission" date="2024-07" db="EMBL/GenBank/DDBJ databases">
        <authorList>
            <person name="Kim Y.J."/>
            <person name="Jeong J.Y."/>
        </authorList>
    </citation>
    <scope>NUCLEOTIDE SEQUENCE</scope>
    <source>
        <strain evidence="2">GIHE-MW2</strain>
    </source>
</reference>
<dbReference type="PANTHER" id="PTHR42912:SF68">
    <property type="entry name" value="METHYLTRANSFERASE TYPE 11 DOMAIN-CONTAINING PROTEIN"/>
    <property type="match status" value="1"/>
</dbReference>
<dbReference type="EMBL" id="CP159837">
    <property type="protein sequence ID" value="XCM39233.1"/>
    <property type="molecule type" value="Genomic_DNA"/>
</dbReference>
<dbReference type="InterPro" id="IPR013216">
    <property type="entry name" value="Methyltransf_11"/>
</dbReference>
<gene>
    <name evidence="2" type="ORF">ABWT76_002139</name>
</gene>
<dbReference type="Pfam" id="PF08241">
    <property type="entry name" value="Methyltransf_11"/>
    <property type="match status" value="1"/>
</dbReference>
<dbReference type="InterPro" id="IPR029063">
    <property type="entry name" value="SAM-dependent_MTases_sf"/>
</dbReference>
<name>A0AAU8JMG8_9CYAN</name>
<dbReference type="AlphaFoldDB" id="A0AAU8JMG8"/>
<feature type="domain" description="Methyltransferase type 11" evidence="1">
    <location>
        <begin position="141"/>
        <end position="240"/>
    </location>
</feature>